<name>A0A2N1MQL6_9GLOM</name>
<evidence type="ECO:0000313" key="1">
    <source>
        <dbReference type="EMBL" id="PKK63930.1"/>
    </source>
</evidence>
<dbReference type="AlphaFoldDB" id="A0A2N1MQL6"/>
<gene>
    <name evidence="1" type="ORF">RhiirC2_757532</name>
</gene>
<dbReference type="Proteomes" id="UP000233469">
    <property type="component" value="Unassembled WGS sequence"/>
</dbReference>
<dbReference type="EMBL" id="LLXL01001541">
    <property type="protein sequence ID" value="PKK63930.1"/>
    <property type="molecule type" value="Genomic_DNA"/>
</dbReference>
<protein>
    <submittedName>
        <fullName evidence="1">Uncharacterized protein</fullName>
    </submittedName>
</protein>
<comment type="caution">
    <text evidence="1">The sequence shown here is derived from an EMBL/GenBank/DDBJ whole genome shotgun (WGS) entry which is preliminary data.</text>
</comment>
<sequence length="53" mass="6473">MQLTFITDYEHFCYLLKWETSDFNDYVEIGFERKLFPNIFDFKISHFAPTVSK</sequence>
<accession>A0A2N1MQL6</accession>
<organism evidence="1 2">
    <name type="scientific">Rhizophagus irregularis</name>
    <dbReference type="NCBI Taxonomy" id="588596"/>
    <lineage>
        <taxon>Eukaryota</taxon>
        <taxon>Fungi</taxon>
        <taxon>Fungi incertae sedis</taxon>
        <taxon>Mucoromycota</taxon>
        <taxon>Glomeromycotina</taxon>
        <taxon>Glomeromycetes</taxon>
        <taxon>Glomerales</taxon>
        <taxon>Glomeraceae</taxon>
        <taxon>Rhizophagus</taxon>
    </lineage>
</organism>
<reference evidence="1 2" key="2">
    <citation type="submission" date="2017-10" db="EMBL/GenBank/DDBJ databases">
        <title>Extensive intraspecific genome diversity in a model arbuscular mycorrhizal fungus.</title>
        <authorList>
            <person name="Chen E.C.H."/>
            <person name="Morin E."/>
            <person name="Baudet D."/>
            <person name="Noel J."/>
            <person name="Ndikumana S."/>
            <person name="Charron P."/>
            <person name="St-Onge C."/>
            <person name="Giorgi J."/>
            <person name="Grigoriev I.V."/>
            <person name="Roux C."/>
            <person name="Martin F.M."/>
            <person name="Corradi N."/>
        </authorList>
    </citation>
    <scope>NUCLEOTIDE SEQUENCE [LARGE SCALE GENOMIC DNA]</scope>
    <source>
        <strain evidence="1 2">C2</strain>
    </source>
</reference>
<evidence type="ECO:0000313" key="2">
    <source>
        <dbReference type="Proteomes" id="UP000233469"/>
    </source>
</evidence>
<reference evidence="1 2" key="1">
    <citation type="submission" date="2016-04" db="EMBL/GenBank/DDBJ databases">
        <title>Genome analyses suggest a sexual origin of heterokaryosis in a supposedly ancient asexual fungus.</title>
        <authorList>
            <person name="Ropars J."/>
            <person name="Sedzielewska K."/>
            <person name="Noel J."/>
            <person name="Charron P."/>
            <person name="Farinelli L."/>
            <person name="Marton T."/>
            <person name="Kruger M."/>
            <person name="Pelin A."/>
            <person name="Brachmann A."/>
            <person name="Corradi N."/>
        </authorList>
    </citation>
    <scope>NUCLEOTIDE SEQUENCE [LARGE SCALE GENOMIC DNA]</scope>
    <source>
        <strain evidence="1 2">C2</strain>
    </source>
</reference>
<proteinExistence type="predicted"/>